<keyword evidence="2" id="KW-1185">Reference proteome</keyword>
<protein>
    <submittedName>
        <fullName evidence="1">Capsular polysaccharide export protein</fullName>
    </submittedName>
</protein>
<dbReference type="OrthoDB" id="9794206at2"/>
<sequence length="423" mass="47855">MDSTRNFLFLQGPHGPFFAQLAKMLVAAGANVHRVGFNAGDRVFWGRMPNYIAFRAARDAWPERLCAILRDRAITDIVIYGDTRPIHATAVAQAKAAGLRIHVFEEGYLRPYWVTYERDGSNGHSALMDIPLPEMRARLAAGTTDIPPPPSHWGDMRQHIFYGALYHWFVMFWNRGYPQFKPHRALPIHREALLYSKRLCLMPFLALSRIYATYKIKKAGYPYHIALLQLEHDASFQAHSPFDDMHGFLALVIDGFARGAPAHHHLVIKAHPLESGQSPLRKMIRKLAQEHGVAKRVHYLRGGKLAGILAQARSAVTVNSTAGQQALWRGIPLRAFGTSIYEKPEFVSTQPLPAFFAHPMRPDAEAYRDYRQFLLQTSQVPGGFYSSKGRDQLKRQLVDKMLAPQGPYARAPQSKARTMKVVR</sequence>
<dbReference type="Pfam" id="PF05159">
    <property type="entry name" value="Capsule_synth"/>
    <property type="match status" value="1"/>
</dbReference>
<dbReference type="STRING" id="390270.SAMN04488005_1923"/>
<dbReference type="Proteomes" id="UP000199478">
    <property type="component" value="Unassembled WGS sequence"/>
</dbReference>
<dbReference type="GO" id="GO:0015774">
    <property type="term" value="P:polysaccharide transport"/>
    <property type="evidence" value="ECO:0007669"/>
    <property type="project" value="InterPro"/>
</dbReference>
<dbReference type="RefSeq" id="WP_090199352.1">
    <property type="nucleotide sequence ID" value="NZ_FOYP01000001.1"/>
</dbReference>
<name>A0A1I6GN58_9RHOB</name>
<proteinExistence type="predicted"/>
<dbReference type="EMBL" id="FOYP01000001">
    <property type="protein sequence ID" value="SFR43561.1"/>
    <property type="molecule type" value="Genomic_DNA"/>
</dbReference>
<gene>
    <name evidence="1" type="ORF">SAMN04488005_1923</name>
</gene>
<evidence type="ECO:0000313" key="1">
    <source>
        <dbReference type="EMBL" id="SFR43561.1"/>
    </source>
</evidence>
<accession>A0A1I6GN58</accession>
<dbReference type="InterPro" id="IPR007833">
    <property type="entry name" value="Capsule_polysaccharide_synth"/>
</dbReference>
<dbReference type="AlphaFoldDB" id="A0A1I6GN58"/>
<dbReference type="GO" id="GO:0000271">
    <property type="term" value="P:polysaccharide biosynthetic process"/>
    <property type="evidence" value="ECO:0007669"/>
    <property type="project" value="InterPro"/>
</dbReference>
<organism evidence="1 2">
    <name type="scientific">Yoonia tamlensis</name>
    <dbReference type="NCBI Taxonomy" id="390270"/>
    <lineage>
        <taxon>Bacteria</taxon>
        <taxon>Pseudomonadati</taxon>
        <taxon>Pseudomonadota</taxon>
        <taxon>Alphaproteobacteria</taxon>
        <taxon>Rhodobacterales</taxon>
        <taxon>Paracoccaceae</taxon>
        <taxon>Yoonia</taxon>
    </lineage>
</organism>
<reference evidence="2" key="1">
    <citation type="submission" date="2016-10" db="EMBL/GenBank/DDBJ databases">
        <authorList>
            <person name="Varghese N."/>
            <person name="Submissions S."/>
        </authorList>
    </citation>
    <scope>NUCLEOTIDE SEQUENCE [LARGE SCALE GENOMIC DNA]</scope>
    <source>
        <strain evidence="2">DSM 26879</strain>
    </source>
</reference>
<evidence type="ECO:0000313" key="2">
    <source>
        <dbReference type="Proteomes" id="UP000199478"/>
    </source>
</evidence>